<evidence type="ECO:0000313" key="3">
    <source>
        <dbReference type="Proteomes" id="UP000001514"/>
    </source>
</evidence>
<protein>
    <submittedName>
        <fullName evidence="2">Uncharacterized protein</fullName>
    </submittedName>
</protein>
<dbReference type="KEGG" id="smo:SELMODRAFT_430240"/>
<keyword evidence="3" id="KW-1185">Reference proteome</keyword>
<dbReference type="HOGENOM" id="CLU_1527727_0_0_1"/>
<dbReference type="Gramene" id="EFJ06977">
    <property type="protein sequence ID" value="EFJ06977"/>
    <property type="gene ID" value="SELMODRAFT_430240"/>
</dbReference>
<proteinExistence type="predicted"/>
<organism evidence="3">
    <name type="scientific">Selaginella moellendorffii</name>
    <name type="common">Spikemoss</name>
    <dbReference type="NCBI Taxonomy" id="88036"/>
    <lineage>
        <taxon>Eukaryota</taxon>
        <taxon>Viridiplantae</taxon>
        <taxon>Streptophyta</taxon>
        <taxon>Embryophyta</taxon>
        <taxon>Tracheophyta</taxon>
        <taxon>Lycopodiopsida</taxon>
        <taxon>Selaginellales</taxon>
        <taxon>Selaginellaceae</taxon>
        <taxon>Selaginella</taxon>
    </lineage>
</organism>
<sequence>MLHWWACHHRDLLLRLGIIAKNWTDPGYIGWNQKLLQNSKWRKDGDGEDAATIGDLDNDTLLCTFDHIPARKLLTRAALVCRACANLISLKNAQETVLSFIPHLRHLSIFTERCVECIAFSIKLPEDLILRRREKQLPEPPALLTFPNALQLESLGQNAPVLLKRVPGSNQTNGKH</sequence>
<keyword evidence="1" id="KW-0732">Signal</keyword>
<gene>
    <name evidence="2" type="ORF">SELMODRAFT_430240</name>
</gene>
<accession>D8T8S8</accession>
<feature type="signal peptide" evidence="1">
    <location>
        <begin position="1"/>
        <end position="15"/>
    </location>
</feature>
<dbReference type="InParanoid" id="D8T8S8"/>
<evidence type="ECO:0000313" key="2">
    <source>
        <dbReference type="EMBL" id="EFJ06977.1"/>
    </source>
</evidence>
<dbReference type="Proteomes" id="UP000001514">
    <property type="component" value="Unassembled WGS sequence"/>
</dbReference>
<evidence type="ECO:0000256" key="1">
    <source>
        <dbReference type="SAM" id="SignalP"/>
    </source>
</evidence>
<dbReference type="AlphaFoldDB" id="D8T8S8"/>
<reference evidence="2 3" key="1">
    <citation type="journal article" date="2011" name="Science">
        <title>The Selaginella genome identifies genetic changes associated with the evolution of vascular plants.</title>
        <authorList>
            <person name="Banks J.A."/>
            <person name="Nishiyama T."/>
            <person name="Hasebe M."/>
            <person name="Bowman J.L."/>
            <person name="Gribskov M."/>
            <person name="dePamphilis C."/>
            <person name="Albert V.A."/>
            <person name="Aono N."/>
            <person name="Aoyama T."/>
            <person name="Ambrose B.A."/>
            <person name="Ashton N.W."/>
            <person name="Axtell M.J."/>
            <person name="Barker E."/>
            <person name="Barker M.S."/>
            <person name="Bennetzen J.L."/>
            <person name="Bonawitz N.D."/>
            <person name="Chapple C."/>
            <person name="Cheng C."/>
            <person name="Correa L.G."/>
            <person name="Dacre M."/>
            <person name="DeBarry J."/>
            <person name="Dreyer I."/>
            <person name="Elias M."/>
            <person name="Engstrom E.M."/>
            <person name="Estelle M."/>
            <person name="Feng L."/>
            <person name="Finet C."/>
            <person name="Floyd S.K."/>
            <person name="Frommer W.B."/>
            <person name="Fujita T."/>
            <person name="Gramzow L."/>
            <person name="Gutensohn M."/>
            <person name="Harholt J."/>
            <person name="Hattori M."/>
            <person name="Heyl A."/>
            <person name="Hirai T."/>
            <person name="Hiwatashi Y."/>
            <person name="Ishikawa M."/>
            <person name="Iwata M."/>
            <person name="Karol K.G."/>
            <person name="Koehler B."/>
            <person name="Kolukisaoglu U."/>
            <person name="Kubo M."/>
            <person name="Kurata T."/>
            <person name="Lalonde S."/>
            <person name="Li K."/>
            <person name="Li Y."/>
            <person name="Litt A."/>
            <person name="Lyons E."/>
            <person name="Manning G."/>
            <person name="Maruyama T."/>
            <person name="Michael T.P."/>
            <person name="Mikami K."/>
            <person name="Miyazaki S."/>
            <person name="Morinaga S."/>
            <person name="Murata T."/>
            <person name="Mueller-Roeber B."/>
            <person name="Nelson D.R."/>
            <person name="Obara M."/>
            <person name="Oguri Y."/>
            <person name="Olmstead R.G."/>
            <person name="Onodera N."/>
            <person name="Petersen B.L."/>
            <person name="Pils B."/>
            <person name="Prigge M."/>
            <person name="Rensing S.A."/>
            <person name="Riano-Pachon D.M."/>
            <person name="Roberts A.W."/>
            <person name="Sato Y."/>
            <person name="Scheller H.V."/>
            <person name="Schulz B."/>
            <person name="Schulz C."/>
            <person name="Shakirov E.V."/>
            <person name="Shibagaki N."/>
            <person name="Shinohara N."/>
            <person name="Shippen D.E."/>
            <person name="Soerensen I."/>
            <person name="Sotooka R."/>
            <person name="Sugimoto N."/>
            <person name="Sugita M."/>
            <person name="Sumikawa N."/>
            <person name="Tanurdzic M."/>
            <person name="Theissen G."/>
            <person name="Ulvskov P."/>
            <person name="Wakazuki S."/>
            <person name="Weng J.K."/>
            <person name="Willats W.W."/>
            <person name="Wipf D."/>
            <person name="Wolf P.G."/>
            <person name="Yang L."/>
            <person name="Zimmer A.D."/>
            <person name="Zhu Q."/>
            <person name="Mitros T."/>
            <person name="Hellsten U."/>
            <person name="Loque D."/>
            <person name="Otillar R."/>
            <person name="Salamov A."/>
            <person name="Schmutz J."/>
            <person name="Shapiro H."/>
            <person name="Lindquist E."/>
            <person name="Lucas S."/>
            <person name="Rokhsar D."/>
            <person name="Grigoriev I.V."/>
        </authorList>
    </citation>
    <scope>NUCLEOTIDE SEQUENCE [LARGE SCALE GENOMIC DNA]</scope>
</reference>
<name>D8T8S8_SELML</name>
<feature type="chain" id="PRO_5013197944" evidence="1">
    <location>
        <begin position="16"/>
        <end position="176"/>
    </location>
</feature>
<dbReference type="EMBL" id="GL377691">
    <property type="protein sequence ID" value="EFJ06977.1"/>
    <property type="molecule type" value="Genomic_DNA"/>
</dbReference>